<dbReference type="GO" id="GO:0016887">
    <property type="term" value="F:ATP hydrolysis activity"/>
    <property type="evidence" value="ECO:0007669"/>
    <property type="project" value="InterPro"/>
</dbReference>
<dbReference type="CDD" id="cd00009">
    <property type="entry name" value="AAA"/>
    <property type="match status" value="1"/>
</dbReference>
<protein>
    <submittedName>
        <fullName evidence="5">Magnesium chelatase</fullName>
    </submittedName>
</protein>
<dbReference type="AlphaFoldDB" id="A0A1C3E8F1"/>
<proteinExistence type="inferred from homology"/>
<sequence length="319" mass="35344">MSVVEVEEAYRAVRREVGKVVVGQEELIEAVFVALLAEGHVLIEGPPGLGKTLLATTISRVLKCRYSRIQFTPDLMPSDVTGHSVYNLQERRFHFSEGPVFANLLLADEINRAPAKTQASLLEAMQECQVTVDGQTMPLPRPFITLATQNPIEQEGTYPLPEAQLDRFLFKMLVTYPTFAQEAGILNAYNEGRDPRRINTSDVQNVLDDESILRLQASVRDIVVEPSIIDYIVRIVTATREHPAIEIGASPRSSVGLLVASRALAACLGRTFVVPDDIKQLVPWILRHRIRLEPEAEIEGSTIEVVLGDLLETTEAPKA</sequence>
<reference evidence="5 6" key="1">
    <citation type="submission" date="2016-05" db="EMBL/GenBank/DDBJ databases">
        <title>Genomic and physiological characterization of Planctopirus sp. isolated from fresh water lake.</title>
        <authorList>
            <person name="Subhash Y."/>
            <person name="Ramana C."/>
        </authorList>
    </citation>
    <scope>NUCLEOTIDE SEQUENCE [LARGE SCALE GENOMIC DNA]</scope>
    <source>
        <strain evidence="5 6">JC280</strain>
    </source>
</reference>
<organism evidence="5 6">
    <name type="scientific">Planctopirus hydrillae</name>
    <dbReference type="NCBI Taxonomy" id="1841610"/>
    <lineage>
        <taxon>Bacteria</taxon>
        <taxon>Pseudomonadati</taxon>
        <taxon>Planctomycetota</taxon>
        <taxon>Planctomycetia</taxon>
        <taxon>Planctomycetales</taxon>
        <taxon>Planctomycetaceae</taxon>
        <taxon>Planctopirus</taxon>
    </lineage>
</organism>
<keyword evidence="2" id="KW-0067">ATP-binding</keyword>
<dbReference type="GO" id="GO:0005524">
    <property type="term" value="F:ATP binding"/>
    <property type="evidence" value="ECO:0007669"/>
    <property type="project" value="UniProtKB-KW"/>
</dbReference>
<gene>
    <name evidence="5" type="ORF">A6X21_07645</name>
</gene>
<comment type="similarity">
    <text evidence="3">Belongs to the MoxR family.</text>
</comment>
<dbReference type="PIRSF" id="PIRSF002849">
    <property type="entry name" value="AAA_ATPase_chaperone_MoxR_prd"/>
    <property type="match status" value="1"/>
</dbReference>
<dbReference type="OrthoDB" id="9773454at2"/>
<dbReference type="InterPro" id="IPR050764">
    <property type="entry name" value="CbbQ/NirQ/NorQ/GpvN"/>
</dbReference>
<evidence type="ECO:0000259" key="4">
    <source>
        <dbReference type="SMART" id="SM00382"/>
    </source>
</evidence>
<dbReference type="Proteomes" id="UP000094828">
    <property type="component" value="Unassembled WGS sequence"/>
</dbReference>
<comment type="caution">
    <text evidence="5">The sequence shown here is derived from an EMBL/GenBank/DDBJ whole genome shotgun (WGS) entry which is preliminary data.</text>
</comment>
<dbReference type="FunFam" id="3.40.50.300:FF:000640">
    <property type="entry name" value="MoxR family ATPase"/>
    <property type="match status" value="1"/>
</dbReference>
<dbReference type="PANTHER" id="PTHR42759:SF1">
    <property type="entry name" value="MAGNESIUM-CHELATASE SUBUNIT CHLD"/>
    <property type="match status" value="1"/>
</dbReference>
<dbReference type="Gene3D" id="3.40.50.300">
    <property type="entry name" value="P-loop containing nucleotide triphosphate hydrolases"/>
    <property type="match status" value="1"/>
</dbReference>
<keyword evidence="6" id="KW-1185">Reference proteome</keyword>
<dbReference type="EMBL" id="LYDR01000127">
    <property type="protein sequence ID" value="ODA29547.1"/>
    <property type="molecule type" value="Genomic_DNA"/>
</dbReference>
<dbReference type="STRING" id="1841610.A6X21_07645"/>
<dbReference type="SUPFAM" id="SSF52540">
    <property type="entry name" value="P-loop containing nucleoside triphosphate hydrolases"/>
    <property type="match status" value="1"/>
</dbReference>
<keyword evidence="1" id="KW-0547">Nucleotide-binding</keyword>
<evidence type="ECO:0000256" key="3">
    <source>
        <dbReference type="ARBA" id="ARBA00061607"/>
    </source>
</evidence>
<dbReference type="Pfam" id="PF17863">
    <property type="entry name" value="AAA_lid_2"/>
    <property type="match status" value="1"/>
</dbReference>
<accession>A0A1C3E8F1</accession>
<dbReference type="PANTHER" id="PTHR42759">
    <property type="entry name" value="MOXR FAMILY PROTEIN"/>
    <property type="match status" value="1"/>
</dbReference>
<evidence type="ECO:0000256" key="2">
    <source>
        <dbReference type="ARBA" id="ARBA00022840"/>
    </source>
</evidence>
<evidence type="ECO:0000313" key="5">
    <source>
        <dbReference type="EMBL" id="ODA29547.1"/>
    </source>
</evidence>
<evidence type="ECO:0000256" key="1">
    <source>
        <dbReference type="ARBA" id="ARBA00022741"/>
    </source>
</evidence>
<dbReference type="SMART" id="SM00382">
    <property type="entry name" value="AAA"/>
    <property type="match status" value="1"/>
</dbReference>
<dbReference type="InterPro" id="IPR003593">
    <property type="entry name" value="AAA+_ATPase"/>
</dbReference>
<name>A0A1C3E8F1_9PLAN</name>
<dbReference type="InterPro" id="IPR011703">
    <property type="entry name" value="ATPase_AAA-3"/>
</dbReference>
<evidence type="ECO:0000313" key="6">
    <source>
        <dbReference type="Proteomes" id="UP000094828"/>
    </source>
</evidence>
<dbReference type="InterPro" id="IPR027417">
    <property type="entry name" value="P-loop_NTPase"/>
</dbReference>
<dbReference type="RefSeq" id="WP_068849325.1">
    <property type="nucleotide sequence ID" value="NZ_LYDR01000127.1"/>
</dbReference>
<dbReference type="Pfam" id="PF07726">
    <property type="entry name" value="AAA_3"/>
    <property type="match status" value="1"/>
</dbReference>
<feature type="domain" description="AAA+ ATPase" evidence="4">
    <location>
        <begin position="37"/>
        <end position="178"/>
    </location>
</feature>
<dbReference type="InterPro" id="IPR041628">
    <property type="entry name" value="ChlI/MoxR_AAA_lid"/>
</dbReference>
<dbReference type="Gene3D" id="1.10.8.80">
    <property type="entry name" value="Magnesium chelatase subunit I, C-Terminal domain"/>
    <property type="match status" value="1"/>
</dbReference>